<gene>
    <name evidence="9" type="ORF">HNQ39_001485</name>
</gene>
<evidence type="ECO:0000259" key="8">
    <source>
        <dbReference type="PROSITE" id="PS51779"/>
    </source>
</evidence>
<dbReference type="GO" id="GO:0051301">
    <property type="term" value="P:cell division"/>
    <property type="evidence" value="ECO:0007669"/>
    <property type="project" value="UniProtKB-KW"/>
</dbReference>
<evidence type="ECO:0000256" key="5">
    <source>
        <dbReference type="ARBA" id="ARBA00022989"/>
    </source>
</evidence>
<evidence type="ECO:0000256" key="7">
    <source>
        <dbReference type="ARBA" id="ARBA00023306"/>
    </source>
</evidence>
<proteinExistence type="predicted"/>
<dbReference type="EMBL" id="JACHGW010000001">
    <property type="protein sequence ID" value="MBB6049723.1"/>
    <property type="molecule type" value="Genomic_DNA"/>
</dbReference>
<keyword evidence="7" id="KW-0131">Cell cycle</keyword>
<dbReference type="RefSeq" id="WP_184193318.1">
    <property type="nucleotide sequence ID" value="NZ_JACHGW010000001.1"/>
</dbReference>
<dbReference type="PANTHER" id="PTHR37820">
    <property type="entry name" value="CELL DIVISION PROTEIN DIVIB"/>
    <property type="match status" value="1"/>
</dbReference>
<sequence length="278" mass="30849">MVRTHARPVAHRRIARRRKPVNRRKINKLRLALWIAVLVLLGECVVVALASPRFRVKALELEGVATVPTHKIAAQFAVPATQNLFLAPTADWAHAITRLPGIEHATIKKTLPGKLTVQVTERTPWATVRTYDGHWHTIDRNLIPFRTTKEPEAGLVRILVSDCAPWEVLPGIVLPSVGIETAQECVGWSLDYKDFPLKQIEIDKDSKVCLVSQGGVLVKLGSGEKIPQKLHSLEQLFVERPDLKGNAPNLYINLFAFDAPAVGLINPTTPTTKPQIKP</sequence>
<evidence type="ECO:0000256" key="4">
    <source>
        <dbReference type="ARBA" id="ARBA00022692"/>
    </source>
</evidence>
<keyword evidence="5" id="KW-1133">Transmembrane helix</keyword>
<dbReference type="GO" id="GO:0005886">
    <property type="term" value="C:plasma membrane"/>
    <property type="evidence" value="ECO:0007669"/>
    <property type="project" value="TreeGrafter"/>
</dbReference>
<keyword evidence="4" id="KW-0812">Transmembrane</keyword>
<evidence type="ECO:0000256" key="1">
    <source>
        <dbReference type="ARBA" id="ARBA00004370"/>
    </source>
</evidence>
<evidence type="ECO:0000256" key="3">
    <source>
        <dbReference type="ARBA" id="ARBA00022618"/>
    </source>
</evidence>
<dbReference type="InterPro" id="IPR013685">
    <property type="entry name" value="POTRA_FtsQ_type"/>
</dbReference>
<dbReference type="Proteomes" id="UP000520814">
    <property type="component" value="Unassembled WGS sequence"/>
</dbReference>
<dbReference type="Gene3D" id="3.10.20.310">
    <property type="entry name" value="membrane protein fhac"/>
    <property type="match status" value="1"/>
</dbReference>
<evidence type="ECO:0000256" key="6">
    <source>
        <dbReference type="ARBA" id="ARBA00023136"/>
    </source>
</evidence>
<feature type="domain" description="POTRA" evidence="8">
    <location>
        <begin position="54"/>
        <end position="122"/>
    </location>
</feature>
<comment type="subcellular location">
    <subcellularLocation>
        <location evidence="1">Membrane</location>
    </subcellularLocation>
</comment>
<organism evidence="9 10">
    <name type="scientific">Armatimonas rosea</name>
    <dbReference type="NCBI Taxonomy" id="685828"/>
    <lineage>
        <taxon>Bacteria</taxon>
        <taxon>Bacillati</taxon>
        <taxon>Armatimonadota</taxon>
        <taxon>Armatimonadia</taxon>
        <taxon>Armatimonadales</taxon>
        <taxon>Armatimonadaceae</taxon>
        <taxon>Armatimonas</taxon>
    </lineage>
</organism>
<dbReference type="Pfam" id="PF08478">
    <property type="entry name" value="POTRA_1"/>
    <property type="match status" value="1"/>
</dbReference>
<keyword evidence="3" id="KW-0132">Cell division</keyword>
<dbReference type="PROSITE" id="PS51779">
    <property type="entry name" value="POTRA"/>
    <property type="match status" value="1"/>
</dbReference>
<dbReference type="InterPro" id="IPR050487">
    <property type="entry name" value="FtsQ_DivIB"/>
</dbReference>
<dbReference type="AlphaFoldDB" id="A0A7W9SPN2"/>
<comment type="caution">
    <text evidence="9">The sequence shown here is derived from an EMBL/GenBank/DDBJ whole genome shotgun (WGS) entry which is preliminary data.</text>
</comment>
<accession>A0A7W9SPN2</accession>
<dbReference type="PANTHER" id="PTHR37820:SF1">
    <property type="entry name" value="CELL DIVISION PROTEIN FTSQ"/>
    <property type="match status" value="1"/>
</dbReference>
<evidence type="ECO:0000313" key="10">
    <source>
        <dbReference type="Proteomes" id="UP000520814"/>
    </source>
</evidence>
<keyword evidence="6" id="KW-0472">Membrane</keyword>
<keyword evidence="2" id="KW-1003">Cell membrane</keyword>
<evidence type="ECO:0000313" key="9">
    <source>
        <dbReference type="EMBL" id="MBB6049723.1"/>
    </source>
</evidence>
<evidence type="ECO:0000256" key="2">
    <source>
        <dbReference type="ARBA" id="ARBA00022475"/>
    </source>
</evidence>
<protein>
    <recommendedName>
        <fullName evidence="8">POTRA domain-containing protein</fullName>
    </recommendedName>
</protein>
<dbReference type="InterPro" id="IPR034746">
    <property type="entry name" value="POTRA"/>
</dbReference>
<name>A0A7W9SPN2_ARMRO</name>
<keyword evidence="10" id="KW-1185">Reference proteome</keyword>
<reference evidence="9 10" key="1">
    <citation type="submission" date="2020-08" db="EMBL/GenBank/DDBJ databases">
        <title>Genomic Encyclopedia of Type Strains, Phase IV (KMG-IV): sequencing the most valuable type-strain genomes for metagenomic binning, comparative biology and taxonomic classification.</title>
        <authorList>
            <person name="Goeker M."/>
        </authorList>
    </citation>
    <scope>NUCLEOTIDE SEQUENCE [LARGE SCALE GENOMIC DNA]</scope>
    <source>
        <strain evidence="9 10">DSM 23562</strain>
    </source>
</reference>